<gene>
    <name evidence="1" type="ORF">LVIROSA_LOCUS17665</name>
</gene>
<dbReference type="Proteomes" id="UP001157418">
    <property type="component" value="Unassembled WGS sequence"/>
</dbReference>
<dbReference type="AlphaFoldDB" id="A0AAU9N248"/>
<evidence type="ECO:0000313" key="1">
    <source>
        <dbReference type="EMBL" id="CAH1430923.1"/>
    </source>
</evidence>
<protein>
    <submittedName>
        <fullName evidence="1">Uncharacterized protein</fullName>
    </submittedName>
</protein>
<accession>A0AAU9N248</accession>
<sequence>MHSAKSEAKSGKLEAKSMTPSFEVGVLLHYRWRIVPYQTDVVLQLEQNKQVLIDDVVHAANEDYAEMAYDFTRLGFLARGTDKCYRSWQKQNLLKKLFIQVQ</sequence>
<reference evidence="1 2" key="1">
    <citation type="submission" date="2022-01" db="EMBL/GenBank/DDBJ databases">
        <authorList>
            <person name="Xiong W."/>
            <person name="Schranz E."/>
        </authorList>
    </citation>
    <scope>NUCLEOTIDE SEQUENCE [LARGE SCALE GENOMIC DNA]</scope>
</reference>
<evidence type="ECO:0000313" key="2">
    <source>
        <dbReference type="Proteomes" id="UP001157418"/>
    </source>
</evidence>
<organism evidence="1 2">
    <name type="scientific">Lactuca virosa</name>
    <dbReference type="NCBI Taxonomy" id="75947"/>
    <lineage>
        <taxon>Eukaryota</taxon>
        <taxon>Viridiplantae</taxon>
        <taxon>Streptophyta</taxon>
        <taxon>Embryophyta</taxon>
        <taxon>Tracheophyta</taxon>
        <taxon>Spermatophyta</taxon>
        <taxon>Magnoliopsida</taxon>
        <taxon>eudicotyledons</taxon>
        <taxon>Gunneridae</taxon>
        <taxon>Pentapetalae</taxon>
        <taxon>asterids</taxon>
        <taxon>campanulids</taxon>
        <taxon>Asterales</taxon>
        <taxon>Asteraceae</taxon>
        <taxon>Cichorioideae</taxon>
        <taxon>Cichorieae</taxon>
        <taxon>Lactucinae</taxon>
        <taxon>Lactuca</taxon>
    </lineage>
</organism>
<comment type="caution">
    <text evidence="1">The sequence shown here is derived from an EMBL/GenBank/DDBJ whole genome shotgun (WGS) entry which is preliminary data.</text>
</comment>
<name>A0AAU9N248_9ASTR</name>
<proteinExistence type="predicted"/>
<keyword evidence="2" id="KW-1185">Reference proteome</keyword>
<dbReference type="EMBL" id="CAKMRJ010003334">
    <property type="protein sequence ID" value="CAH1430923.1"/>
    <property type="molecule type" value="Genomic_DNA"/>
</dbReference>